<dbReference type="Pfam" id="PF00498">
    <property type="entry name" value="FHA"/>
    <property type="match status" value="1"/>
</dbReference>
<dbReference type="EMBL" id="JAAAHY010000258">
    <property type="protein sequence ID" value="KAF9965394.1"/>
    <property type="molecule type" value="Genomic_DNA"/>
</dbReference>
<evidence type="ECO:0000313" key="4">
    <source>
        <dbReference type="Proteomes" id="UP000738359"/>
    </source>
</evidence>
<feature type="domain" description="G-patch" evidence="2">
    <location>
        <begin position="565"/>
        <end position="611"/>
    </location>
</feature>
<name>A0A9P6JBQ3_MORAP</name>
<dbReference type="PANTHER" id="PTHR23106">
    <property type="entry name" value="ANGIOGENIC FACTOR WITH G PATCH AND FHA DOMAINS 1"/>
    <property type="match status" value="1"/>
</dbReference>
<keyword evidence="4" id="KW-1185">Reference proteome</keyword>
<dbReference type="OrthoDB" id="21470at2759"/>
<evidence type="ECO:0000259" key="2">
    <source>
        <dbReference type="PROSITE" id="PS50174"/>
    </source>
</evidence>
<dbReference type="PROSITE" id="PS50174">
    <property type="entry name" value="G_PATCH"/>
    <property type="match status" value="1"/>
</dbReference>
<protein>
    <recommendedName>
        <fullName evidence="2">G-patch domain-containing protein</fullName>
    </recommendedName>
</protein>
<feature type="region of interest" description="Disordered" evidence="1">
    <location>
        <begin position="450"/>
        <end position="561"/>
    </location>
</feature>
<feature type="compositionally biased region" description="Basic and acidic residues" evidence="1">
    <location>
        <begin position="450"/>
        <end position="461"/>
    </location>
</feature>
<proteinExistence type="predicted"/>
<dbReference type="GO" id="GO:0003676">
    <property type="term" value="F:nucleic acid binding"/>
    <property type="evidence" value="ECO:0007669"/>
    <property type="project" value="InterPro"/>
</dbReference>
<sequence>MANFDDEISGYIQARSASQVKEKQDSAAANAAADALFGPAIVHPHPEGFQPTPEAPAFALNPVSQLWHDATTGTFSFYNAESETYVPVDGPDSLNPLQQRHQHSQNHHNQQPHPFLQQTLPAASSYDSPAYHIDPYTGYVVEPSYGDQGEGRGGYEAPPESDATLRLCVLASNILKVGGVILMDASGLSFGRDRPLSGQGKRVRMVEMEISRFHASIYLDRQQIVPREEKRSQHPDMPVDGQDSTMATEGAALKDEDDKTPLSASEPATKEELQATALDVTNASNESGETIVDPAQNSGTTTNEPDTLSVNDQHPEDKEDGELPDSPSAGARDSETLQSKEDGGHDDKTNTQQDYMEYQRQMAEYQQYYQQHHTTSMVVDVFQIVDCGSTHGTFLNGERLSTTKTASQPFPLKHLDQLQLGSTVFEVHAHEEGKICGTCQVSDENEIEVLDDKDREPDAKAAAKSSYTGDAKLSREQERIDEMNRLKKKWAGPDKKAAGSKRDAVGTRSSGRESPSGYVDRAAKRRMYNPDKSSPTASASPYHSSAASAGTPPENASGFHVPVAMTNKGHTMLSKMGWKAGTGLGIASQGVVEPVQLMVADKKAGLGSGQLQSQGAAAASSTRSETQGEAARRRARERFAQLK</sequence>
<feature type="compositionally biased region" description="Basic and acidic residues" evidence="1">
    <location>
        <begin position="332"/>
        <end position="349"/>
    </location>
</feature>
<comment type="caution">
    <text evidence="3">The sequence shown here is derived from an EMBL/GenBank/DDBJ whole genome shotgun (WGS) entry which is preliminary data.</text>
</comment>
<dbReference type="Proteomes" id="UP000738359">
    <property type="component" value="Unassembled WGS sequence"/>
</dbReference>
<dbReference type="PANTHER" id="PTHR23106:SF24">
    <property type="entry name" value="ANGIOGENIC FACTOR WITH G PATCH AND FHA DOMAINS 1"/>
    <property type="match status" value="1"/>
</dbReference>
<dbReference type="SMART" id="SM00443">
    <property type="entry name" value="G_patch"/>
    <property type="match status" value="1"/>
</dbReference>
<evidence type="ECO:0000313" key="3">
    <source>
        <dbReference type="EMBL" id="KAF9965394.1"/>
    </source>
</evidence>
<feature type="region of interest" description="Disordered" evidence="1">
    <location>
        <begin position="252"/>
        <end position="271"/>
    </location>
</feature>
<feature type="compositionally biased region" description="Basic and acidic residues" evidence="1">
    <location>
        <begin position="472"/>
        <end position="505"/>
    </location>
</feature>
<feature type="compositionally biased region" description="Low complexity" evidence="1">
    <location>
        <begin position="609"/>
        <end position="621"/>
    </location>
</feature>
<gene>
    <name evidence="3" type="ORF">BGZ70_004922</name>
</gene>
<feature type="region of interest" description="Disordered" evidence="1">
    <location>
        <begin position="605"/>
        <end position="643"/>
    </location>
</feature>
<dbReference type="InterPro" id="IPR000467">
    <property type="entry name" value="G_patch_dom"/>
</dbReference>
<feature type="region of interest" description="Disordered" evidence="1">
    <location>
        <begin position="87"/>
        <end position="113"/>
    </location>
</feature>
<dbReference type="Gene3D" id="2.60.200.20">
    <property type="match status" value="1"/>
</dbReference>
<feature type="compositionally biased region" description="Polar residues" evidence="1">
    <location>
        <begin position="295"/>
        <end position="312"/>
    </location>
</feature>
<dbReference type="AlphaFoldDB" id="A0A9P6JBQ3"/>
<organism evidence="3 4">
    <name type="scientific">Mortierella alpina</name>
    <name type="common">Oleaginous fungus</name>
    <name type="synonym">Mortierella renispora</name>
    <dbReference type="NCBI Taxonomy" id="64518"/>
    <lineage>
        <taxon>Eukaryota</taxon>
        <taxon>Fungi</taxon>
        <taxon>Fungi incertae sedis</taxon>
        <taxon>Mucoromycota</taxon>
        <taxon>Mortierellomycotina</taxon>
        <taxon>Mortierellomycetes</taxon>
        <taxon>Mortierellales</taxon>
        <taxon>Mortierellaceae</taxon>
        <taxon>Mortierella</taxon>
    </lineage>
</organism>
<reference evidence="3" key="1">
    <citation type="journal article" date="2020" name="Fungal Divers.">
        <title>Resolving the Mortierellaceae phylogeny through synthesis of multi-gene phylogenetics and phylogenomics.</title>
        <authorList>
            <person name="Vandepol N."/>
            <person name="Liber J."/>
            <person name="Desiro A."/>
            <person name="Na H."/>
            <person name="Kennedy M."/>
            <person name="Barry K."/>
            <person name="Grigoriev I.V."/>
            <person name="Miller A.N."/>
            <person name="O'Donnell K."/>
            <person name="Stajich J.E."/>
            <person name="Bonito G."/>
        </authorList>
    </citation>
    <scope>NUCLEOTIDE SEQUENCE</scope>
    <source>
        <strain evidence="3">CK1249</strain>
    </source>
</reference>
<dbReference type="InterPro" id="IPR000253">
    <property type="entry name" value="FHA_dom"/>
</dbReference>
<feature type="region of interest" description="Disordered" evidence="1">
    <location>
        <begin position="224"/>
        <end position="244"/>
    </location>
</feature>
<dbReference type="InterPro" id="IPR053027">
    <property type="entry name" value="AGGF1"/>
</dbReference>
<accession>A0A9P6JBQ3</accession>
<dbReference type="SUPFAM" id="SSF49879">
    <property type="entry name" value="SMAD/FHA domain"/>
    <property type="match status" value="1"/>
</dbReference>
<evidence type="ECO:0000256" key="1">
    <source>
        <dbReference type="SAM" id="MobiDB-lite"/>
    </source>
</evidence>
<dbReference type="InterPro" id="IPR008984">
    <property type="entry name" value="SMAD_FHA_dom_sf"/>
</dbReference>
<feature type="region of interest" description="Disordered" evidence="1">
    <location>
        <begin position="281"/>
        <end position="350"/>
    </location>
</feature>
<dbReference type="Pfam" id="PF01585">
    <property type="entry name" value="G-patch"/>
    <property type="match status" value="1"/>
</dbReference>
<feature type="compositionally biased region" description="Low complexity" evidence="1">
    <location>
        <begin position="533"/>
        <end position="549"/>
    </location>
</feature>